<feature type="domain" description="Trigger factor C-terminal" evidence="12">
    <location>
        <begin position="233"/>
        <end position="352"/>
    </location>
</feature>
<evidence type="ECO:0000256" key="10">
    <source>
        <dbReference type="SAM" id="Coils"/>
    </source>
</evidence>
<dbReference type="Pfam" id="PF05697">
    <property type="entry name" value="Trigger_N"/>
    <property type="match status" value="1"/>
</dbReference>
<comment type="subcellular location">
    <subcellularLocation>
        <location evidence="2">Cytoplasm</location>
    </subcellularLocation>
</comment>
<evidence type="ECO:0000256" key="2">
    <source>
        <dbReference type="ARBA" id="ARBA00004496"/>
    </source>
</evidence>
<dbReference type="InterPro" id="IPR005215">
    <property type="entry name" value="Trig_fac"/>
</dbReference>
<name>A0A1F5GB77_9BACT</name>
<dbReference type="Pfam" id="PF05698">
    <property type="entry name" value="Trigger_C"/>
    <property type="match status" value="1"/>
</dbReference>
<dbReference type="GO" id="GO:0003755">
    <property type="term" value="F:peptidyl-prolyl cis-trans isomerase activity"/>
    <property type="evidence" value="ECO:0007669"/>
    <property type="project" value="UniProtKB-KW"/>
</dbReference>
<dbReference type="InterPro" id="IPR008880">
    <property type="entry name" value="Trigger_fac_C"/>
</dbReference>
<evidence type="ECO:0000259" key="11">
    <source>
        <dbReference type="Pfam" id="PF05697"/>
    </source>
</evidence>
<evidence type="ECO:0000256" key="5">
    <source>
        <dbReference type="ARBA" id="ARBA00016902"/>
    </source>
</evidence>
<proteinExistence type="inferred from homology"/>
<keyword evidence="10" id="KW-0175">Coiled coil</keyword>
<evidence type="ECO:0000313" key="14">
    <source>
        <dbReference type="Proteomes" id="UP000177369"/>
    </source>
</evidence>
<dbReference type="AlphaFoldDB" id="A0A1F5GB77"/>
<dbReference type="PANTHER" id="PTHR30560:SF3">
    <property type="entry name" value="TRIGGER FACTOR-LIKE PROTEIN TIG, CHLOROPLASTIC"/>
    <property type="match status" value="1"/>
</dbReference>
<evidence type="ECO:0000256" key="3">
    <source>
        <dbReference type="ARBA" id="ARBA00005464"/>
    </source>
</evidence>
<evidence type="ECO:0000256" key="1">
    <source>
        <dbReference type="ARBA" id="ARBA00000971"/>
    </source>
</evidence>
<feature type="domain" description="Trigger factor ribosome-binding bacterial" evidence="11">
    <location>
        <begin position="1"/>
        <end position="146"/>
    </location>
</feature>
<keyword evidence="6" id="KW-0697">Rotamase</keyword>
<dbReference type="GO" id="GO:0015031">
    <property type="term" value="P:protein transport"/>
    <property type="evidence" value="ECO:0007669"/>
    <property type="project" value="InterPro"/>
</dbReference>
<organism evidence="13 14">
    <name type="scientific">Candidatus Curtissbacteria bacterium RIFCSPHIGHO2_02_FULL_40_16b</name>
    <dbReference type="NCBI Taxonomy" id="1797714"/>
    <lineage>
        <taxon>Bacteria</taxon>
        <taxon>Candidatus Curtissiibacteriota</taxon>
    </lineage>
</organism>
<dbReference type="InterPro" id="IPR037041">
    <property type="entry name" value="Trigger_fac_C_sf"/>
</dbReference>
<dbReference type="PIRSF" id="PIRSF003095">
    <property type="entry name" value="Trigger_factor"/>
    <property type="match status" value="1"/>
</dbReference>
<gene>
    <name evidence="13" type="ORF">A3D04_00450</name>
</gene>
<evidence type="ECO:0000256" key="4">
    <source>
        <dbReference type="ARBA" id="ARBA00013194"/>
    </source>
</evidence>
<dbReference type="EMBL" id="MFBD01000011">
    <property type="protein sequence ID" value="OGD89132.1"/>
    <property type="molecule type" value="Genomic_DNA"/>
</dbReference>
<dbReference type="Proteomes" id="UP000177369">
    <property type="component" value="Unassembled WGS sequence"/>
</dbReference>
<dbReference type="GO" id="GO:0044183">
    <property type="term" value="F:protein folding chaperone"/>
    <property type="evidence" value="ECO:0007669"/>
    <property type="project" value="TreeGrafter"/>
</dbReference>
<keyword evidence="8" id="KW-0413">Isomerase</keyword>
<evidence type="ECO:0000256" key="7">
    <source>
        <dbReference type="ARBA" id="ARBA00023186"/>
    </source>
</evidence>
<dbReference type="GO" id="GO:0043335">
    <property type="term" value="P:protein unfolding"/>
    <property type="evidence" value="ECO:0007669"/>
    <property type="project" value="TreeGrafter"/>
</dbReference>
<dbReference type="PANTHER" id="PTHR30560">
    <property type="entry name" value="TRIGGER FACTOR CHAPERONE AND PEPTIDYL-PROLYL CIS/TRANS ISOMERASE"/>
    <property type="match status" value="1"/>
</dbReference>
<dbReference type="SUPFAM" id="SSF109998">
    <property type="entry name" value="Triger factor/SurA peptide-binding domain-like"/>
    <property type="match status" value="1"/>
</dbReference>
<dbReference type="EC" id="5.2.1.8" evidence="4"/>
<dbReference type="Gene3D" id="3.30.70.1050">
    <property type="entry name" value="Trigger factor ribosome-binding domain"/>
    <property type="match status" value="1"/>
</dbReference>
<keyword evidence="7" id="KW-0143">Chaperone</keyword>
<dbReference type="Gene3D" id="1.10.3120.10">
    <property type="entry name" value="Trigger factor, C-terminal domain"/>
    <property type="match status" value="1"/>
</dbReference>
<dbReference type="InterPro" id="IPR027304">
    <property type="entry name" value="Trigger_fact/SurA_dom_sf"/>
</dbReference>
<feature type="coiled-coil region" evidence="10">
    <location>
        <begin position="285"/>
        <end position="316"/>
    </location>
</feature>
<sequence>MQYVLNRGEKGKVEVKVDIPKATFVVAYGDVIGSFGKEAKISGFRPGKIPEDVVENHFGTNKVLNETASFLISKNLSEIFKKENIVPLGNPNIAVHSLSKDSPFSFTATLTSKPQIKLGDWKKIKIKKVKPREVTEKDVNDSIKNIYDAWKKSQESKSEVESEEGASGGQPSFATSDAKALEVKKASEGKKFIYDARGNKIFLKEETKVAEEPKGSKDEIDDNFAKKIGARDLKHLQELVKSDLEKITADQVEAKLEQELFDEILKLAEVEIPDILIDDEINRIIVRITQNLEQQNKKLDDYLKEENTTLDALKAKLRPQAEKNVKITLIMDEIGRSEKVQVSREEIDNAAKGVDESKLDEKQKSDLRNYMAVSIFQAKTLELVKKAVTAS</sequence>
<dbReference type="InterPro" id="IPR008881">
    <property type="entry name" value="Trigger_fac_ribosome-bd_bac"/>
</dbReference>
<dbReference type="GO" id="GO:0051083">
    <property type="term" value="P:'de novo' cotranslational protein folding"/>
    <property type="evidence" value="ECO:0007669"/>
    <property type="project" value="TreeGrafter"/>
</dbReference>
<evidence type="ECO:0000259" key="12">
    <source>
        <dbReference type="Pfam" id="PF05698"/>
    </source>
</evidence>
<reference evidence="13 14" key="1">
    <citation type="journal article" date="2016" name="Nat. Commun.">
        <title>Thousands of microbial genomes shed light on interconnected biogeochemical processes in an aquifer system.</title>
        <authorList>
            <person name="Anantharaman K."/>
            <person name="Brown C.T."/>
            <person name="Hug L.A."/>
            <person name="Sharon I."/>
            <person name="Castelle C.J."/>
            <person name="Probst A.J."/>
            <person name="Thomas B.C."/>
            <person name="Singh A."/>
            <person name="Wilkins M.J."/>
            <person name="Karaoz U."/>
            <person name="Brodie E.L."/>
            <person name="Williams K.H."/>
            <person name="Hubbard S.S."/>
            <person name="Banfield J.F."/>
        </authorList>
    </citation>
    <scope>NUCLEOTIDE SEQUENCE [LARGE SCALE GENOMIC DNA]</scope>
</reference>
<dbReference type="STRING" id="1797714.A3D04_00450"/>
<dbReference type="GO" id="GO:0005737">
    <property type="term" value="C:cytoplasm"/>
    <property type="evidence" value="ECO:0007669"/>
    <property type="project" value="UniProtKB-SubCell"/>
</dbReference>
<accession>A0A1F5GB77</accession>
<evidence type="ECO:0000256" key="9">
    <source>
        <dbReference type="ARBA" id="ARBA00029986"/>
    </source>
</evidence>
<protein>
    <recommendedName>
        <fullName evidence="5">Trigger factor</fullName>
        <ecNumber evidence="4">5.2.1.8</ecNumber>
    </recommendedName>
    <alternativeName>
        <fullName evidence="9">PPIase</fullName>
    </alternativeName>
</protein>
<comment type="similarity">
    <text evidence="3">Belongs to the FKBP-type PPIase family. Tig subfamily.</text>
</comment>
<evidence type="ECO:0000313" key="13">
    <source>
        <dbReference type="EMBL" id="OGD89132.1"/>
    </source>
</evidence>
<comment type="caution">
    <text evidence="13">The sequence shown here is derived from an EMBL/GenBank/DDBJ whole genome shotgun (WGS) entry which is preliminary data.</text>
</comment>
<evidence type="ECO:0000256" key="6">
    <source>
        <dbReference type="ARBA" id="ARBA00023110"/>
    </source>
</evidence>
<evidence type="ECO:0000256" key="8">
    <source>
        <dbReference type="ARBA" id="ARBA00023235"/>
    </source>
</evidence>
<dbReference type="GO" id="GO:0043022">
    <property type="term" value="F:ribosome binding"/>
    <property type="evidence" value="ECO:0007669"/>
    <property type="project" value="TreeGrafter"/>
</dbReference>
<dbReference type="InterPro" id="IPR036611">
    <property type="entry name" value="Trigger_fac_ribosome-bd_sf"/>
</dbReference>
<dbReference type="SUPFAM" id="SSF102735">
    <property type="entry name" value="Trigger factor ribosome-binding domain"/>
    <property type="match status" value="1"/>
</dbReference>
<comment type="catalytic activity">
    <reaction evidence="1">
        <text>[protein]-peptidylproline (omega=180) = [protein]-peptidylproline (omega=0)</text>
        <dbReference type="Rhea" id="RHEA:16237"/>
        <dbReference type="Rhea" id="RHEA-COMP:10747"/>
        <dbReference type="Rhea" id="RHEA-COMP:10748"/>
        <dbReference type="ChEBI" id="CHEBI:83833"/>
        <dbReference type="ChEBI" id="CHEBI:83834"/>
        <dbReference type="EC" id="5.2.1.8"/>
    </reaction>
</comment>